<sequence length="43" mass="4991">MVGRGFVNSQLNVYFYFKNQKLITKCMATLTLKMFCFLPHSAV</sequence>
<dbReference type="AlphaFoldDB" id="A0A0E9XQ11"/>
<proteinExistence type="predicted"/>
<protein>
    <submittedName>
        <fullName evidence="1">Uncharacterized protein</fullName>
    </submittedName>
</protein>
<organism evidence="1">
    <name type="scientific">Anguilla anguilla</name>
    <name type="common">European freshwater eel</name>
    <name type="synonym">Muraena anguilla</name>
    <dbReference type="NCBI Taxonomy" id="7936"/>
    <lineage>
        <taxon>Eukaryota</taxon>
        <taxon>Metazoa</taxon>
        <taxon>Chordata</taxon>
        <taxon>Craniata</taxon>
        <taxon>Vertebrata</taxon>
        <taxon>Euteleostomi</taxon>
        <taxon>Actinopterygii</taxon>
        <taxon>Neopterygii</taxon>
        <taxon>Teleostei</taxon>
        <taxon>Anguilliformes</taxon>
        <taxon>Anguillidae</taxon>
        <taxon>Anguilla</taxon>
    </lineage>
</organism>
<evidence type="ECO:0000313" key="1">
    <source>
        <dbReference type="EMBL" id="JAI04823.1"/>
    </source>
</evidence>
<reference evidence="1" key="1">
    <citation type="submission" date="2014-11" db="EMBL/GenBank/DDBJ databases">
        <authorList>
            <person name="Amaro Gonzalez C."/>
        </authorList>
    </citation>
    <scope>NUCLEOTIDE SEQUENCE</scope>
</reference>
<dbReference type="EMBL" id="GBXM01003755">
    <property type="protein sequence ID" value="JAI04823.1"/>
    <property type="molecule type" value="Transcribed_RNA"/>
</dbReference>
<accession>A0A0E9XQ11</accession>
<reference evidence="1" key="2">
    <citation type="journal article" date="2015" name="Fish Shellfish Immunol.">
        <title>Early steps in the European eel (Anguilla anguilla)-Vibrio vulnificus interaction in the gills: Role of the RtxA13 toxin.</title>
        <authorList>
            <person name="Callol A."/>
            <person name="Pajuelo D."/>
            <person name="Ebbesson L."/>
            <person name="Teles M."/>
            <person name="MacKenzie S."/>
            <person name="Amaro C."/>
        </authorList>
    </citation>
    <scope>NUCLEOTIDE SEQUENCE</scope>
</reference>
<name>A0A0E9XQ11_ANGAN</name>